<comment type="function">
    <text evidence="5">An accessory protein needed during the final step in the assembly of 30S ribosomal subunit, possibly for assembly of the head region. Essential for efficient processing of 16S rRNA. May be needed both before and after RbfA during the maturation of 16S rRNA. It has affinity for free ribosomal 30S subunits but not for 70S ribosomes.</text>
</comment>
<comment type="subcellular location">
    <subcellularLocation>
        <location evidence="5">Cytoplasm</location>
    </subcellularLocation>
</comment>
<evidence type="ECO:0000313" key="8">
    <source>
        <dbReference type="EMBL" id="BAP58177.1"/>
    </source>
</evidence>
<dbReference type="GO" id="GO:0006364">
    <property type="term" value="P:rRNA processing"/>
    <property type="evidence" value="ECO:0007669"/>
    <property type="project" value="UniProtKB-UniRule"/>
</dbReference>
<keyword evidence="1 5" id="KW-0963">Cytoplasm</keyword>
<evidence type="ECO:0000313" key="9">
    <source>
        <dbReference type="Proteomes" id="UP000031623"/>
    </source>
</evidence>
<dbReference type="InterPro" id="IPR056792">
    <property type="entry name" value="PRC_RimM"/>
</dbReference>
<dbReference type="AlphaFoldDB" id="A0A090APH4"/>
<reference evidence="8 9" key="1">
    <citation type="journal article" date="2014" name="ISME J.">
        <title>Ecophysiology of Thioploca ingrica as revealed by the complete genome sequence supplemented with proteomic evidence.</title>
        <authorList>
            <person name="Kojima H."/>
            <person name="Ogura Y."/>
            <person name="Yamamoto N."/>
            <person name="Togashi T."/>
            <person name="Mori H."/>
            <person name="Watanabe T."/>
            <person name="Nemoto F."/>
            <person name="Kurokawa K."/>
            <person name="Hayashi T."/>
            <person name="Fukui M."/>
        </authorList>
    </citation>
    <scope>NUCLEOTIDE SEQUENCE [LARGE SCALE GENOMIC DNA]</scope>
</reference>
<dbReference type="InterPro" id="IPR009000">
    <property type="entry name" value="Transl_B-barrel_sf"/>
</dbReference>
<dbReference type="SUPFAM" id="SSF50447">
    <property type="entry name" value="Translation proteins"/>
    <property type="match status" value="1"/>
</dbReference>
<dbReference type="SUPFAM" id="SSF50346">
    <property type="entry name" value="PRC-barrel domain"/>
    <property type="match status" value="1"/>
</dbReference>
<dbReference type="EMBL" id="AP014633">
    <property type="protein sequence ID" value="BAP58177.1"/>
    <property type="molecule type" value="Genomic_DNA"/>
</dbReference>
<feature type="domain" description="Ribosome maturation factor RimM PRC barrel" evidence="7">
    <location>
        <begin position="101"/>
        <end position="165"/>
    </location>
</feature>
<organism evidence="8 9">
    <name type="scientific">Thioploca ingrica</name>
    <dbReference type="NCBI Taxonomy" id="40754"/>
    <lineage>
        <taxon>Bacteria</taxon>
        <taxon>Pseudomonadati</taxon>
        <taxon>Pseudomonadota</taxon>
        <taxon>Gammaproteobacteria</taxon>
        <taxon>Thiotrichales</taxon>
        <taxon>Thiotrichaceae</taxon>
        <taxon>Thioploca</taxon>
    </lineage>
</organism>
<dbReference type="NCBIfam" id="TIGR02273">
    <property type="entry name" value="16S_RimM"/>
    <property type="match status" value="1"/>
</dbReference>
<comment type="domain">
    <text evidence="5">The PRC barrel domain binds ribosomal protein uS19.</text>
</comment>
<dbReference type="Pfam" id="PF01782">
    <property type="entry name" value="RimM"/>
    <property type="match status" value="1"/>
</dbReference>
<accession>A0A090APH4</accession>
<dbReference type="HOGENOM" id="CLU_077636_1_0_6"/>
<comment type="subunit">
    <text evidence="5">Binds ribosomal protein uS19.</text>
</comment>
<dbReference type="Pfam" id="PF24986">
    <property type="entry name" value="PRC_RimM"/>
    <property type="match status" value="1"/>
</dbReference>
<dbReference type="GO" id="GO:0042274">
    <property type="term" value="P:ribosomal small subunit biogenesis"/>
    <property type="evidence" value="ECO:0007669"/>
    <property type="project" value="UniProtKB-UniRule"/>
</dbReference>
<dbReference type="GO" id="GO:0005840">
    <property type="term" value="C:ribosome"/>
    <property type="evidence" value="ECO:0007669"/>
    <property type="project" value="InterPro"/>
</dbReference>
<evidence type="ECO:0000259" key="7">
    <source>
        <dbReference type="Pfam" id="PF24986"/>
    </source>
</evidence>
<proteinExistence type="inferred from homology"/>
<protein>
    <recommendedName>
        <fullName evidence="5">Ribosome maturation factor RimM</fullName>
    </recommendedName>
</protein>
<dbReference type="HAMAP" id="MF_00014">
    <property type="entry name" value="Ribosome_mat_RimM"/>
    <property type="match status" value="1"/>
</dbReference>
<dbReference type="KEGG" id="tig:THII_3880"/>
<dbReference type="PANTHER" id="PTHR33692:SF1">
    <property type="entry name" value="RIBOSOME MATURATION FACTOR RIMM"/>
    <property type="match status" value="1"/>
</dbReference>
<keyword evidence="4 5" id="KW-0143">Chaperone</keyword>
<dbReference type="GO" id="GO:0005737">
    <property type="term" value="C:cytoplasm"/>
    <property type="evidence" value="ECO:0007669"/>
    <property type="project" value="UniProtKB-SubCell"/>
</dbReference>
<dbReference type="GO" id="GO:0043022">
    <property type="term" value="F:ribosome binding"/>
    <property type="evidence" value="ECO:0007669"/>
    <property type="project" value="InterPro"/>
</dbReference>
<dbReference type="OrthoDB" id="9783509at2"/>
<evidence type="ECO:0000256" key="4">
    <source>
        <dbReference type="ARBA" id="ARBA00023186"/>
    </source>
</evidence>
<keyword evidence="3 5" id="KW-0698">rRNA processing</keyword>
<gene>
    <name evidence="5" type="primary">rimM</name>
    <name evidence="8" type="ORF">THII_3880</name>
</gene>
<sequence length="170" mass="19500">MSESTRVMLGKINGLYGVHGWVKIFSYTKPVTNILNYSPWQVYQQGQWQTMLVPEGQAHGKGIVARLETCHDRNEAVRFLGADIAIYREQLPPLPEDEYYWSDLVGLTVINQENIILGQVNYLLETGANDVLVVKGEQERLIPLVFNEIVLEVNLAQRWLRVAWDVDFLI</sequence>
<feature type="domain" description="RimM N-terminal" evidence="6">
    <location>
        <begin position="9"/>
        <end position="90"/>
    </location>
</feature>
<keyword evidence="9" id="KW-1185">Reference proteome</keyword>
<keyword evidence="2 5" id="KW-0690">Ribosome biogenesis</keyword>
<dbReference type="STRING" id="40754.THII_3880"/>
<name>A0A090APH4_9GAMM</name>
<dbReference type="InterPro" id="IPR011961">
    <property type="entry name" value="RimM"/>
</dbReference>
<evidence type="ECO:0000259" key="6">
    <source>
        <dbReference type="Pfam" id="PF01782"/>
    </source>
</evidence>
<dbReference type="PANTHER" id="PTHR33692">
    <property type="entry name" value="RIBOSOME MATURATION FACTOR RIMM"/>
    <property type="match status" value="1"/>
</dbReference>
<dbReference type="Proteomes" id="UP000031623">
    <property type="component" value="Chromosome"/>
</dbReference>
<evidence type="ECO:0000256" key="5">
    <source>
        <dbReference type="HAMAP-Rule" id="MF_00014"/>
    </source>
</evidence>
<evidence type="ECO:0000256" key="1">
    <source>
        <dbReference type="ARBA" id="ARBA00022490"/>
    </source>
</evidence>
<dbReference type="InterPro" id="IPR002676">
    <property type="entry name" value="RimM_N"/>
</dbReference>
<evidence type="ECO:0000256" key="3">
    <source>
        <dbReference type="ARBA" id="ARBA00022552"/>
    </source>
</evidence>
<dbReference type="InterPro" id="IPR036976">
    <property type="entry name" value="RimM_N_sf"/>
</dbReference>
<dbReference type="Gene3D" id="2.40.30.60">
    <property type="entry name" value="RimM"/>
    <property type="match status" value="1"/>
</dbReference>
<dbReference type="InterPro" id="IPR011033">
    <property type="entry name" value="PRC_barrel-like_sf"/>
</dbReference>
<comment type="similarity">
    <text evidence="5">Belongs to the RimM family.</text>
</comment>
<evidence type="ECO:0000256" key="2">
    <source>
        <dbReference type="ARBA" id="ARBA00022517"/>
    </source>
</evidence>
<dbReference type="Gene3D" id="2.30.30.240">
    <property type="entry name" value="PRC-barrel domain"/>
    <property type="match status" value="1"/>
</dbReference>